<dbReference type="STRING" id="196109.A0A136JCS8"/>
<organism evidence="7 8">
    <name type="scientific">Microdochium bolleyi</name>
    <dbReference type="NCBI Taxonomy" id="196109"/>
    <lineage>
        <taxon>Eukaryota</taxon>
        <taxon>Fungi</taxon>
        <taxon>Dikarya</taxon>
        <taxon>Ascomycota</taxon>
        <taxon>Pezizomycotina</taxon>
        <taxon>Sordariomycetes</taxon>
        <taxon>Xylariomycetidae</taxon>
        <taxon>Xylariales</taxon>
        <taxon>Microdochiaceae</taxon>
        <taxon>Microdochium</taxon>
    </lineage>
</organism>
<comment type="similarity">
    <text evidence="1">Belongs to the zinc-containing alcohol dehydrogenase family.</text>
</comment>
<evidence type="ECO:0000256" key="4">
    <source>
        <dbReference type="ARBA" id="ARBA00022857"/>
    </source>
</evidence>
<keyword evidence="8" id="KW-1185">Reference proteome</keyword>
<evidence type="ECO:0000259" key="6">
    <source>
        <dbReference type="SMART" id="SM00829"/>
    </source>
</evidence>
<dbReference type="PANTHER" id="PTHR45348">
    <property type="entry name" value="HYPOTHETICAL OXIDOREDUCTASE (EUROFUNG)"/>
    <property type="match status" value="1"/>
</dbReference>
<dbReference type="InterPro" id="IPR047122">
    <property type="entry name" value="Trans-enoyl_RdTase-like"/>
</dbReference>
<dbReference type="Pfam" id="PF08240">
    <property type="entry name" value="ADH_N"/>
    <property type="match status" value="1"/>
</dbReference>
<gene>
    <name evidence="7" type="ORF">Micbo1qcDRAFT_230324</name>
</gene>
<dbReference type="InParanoid" id="A0A136JCS8"/>
<accession>A0A136JCS8</accession>
<proteinExistence type="inferred from homology"/>
<evidence type="ECO:0000256" key="3">
    <source>
        <dbReference type="ARBA" id="ARBA00022741"/>
    </source>
</evidence>
<dbReference type="SMART" id="SM00829">
    <property type="entry name" value="PKS_ER"/>
    <property type="match status" value="1"/>
</dbReference>
<evidence type="ECO:0000256" key="5">
    <source>
        <dbReference type="ARBA" id="ARBA00023002"/>
    </source>
</evidence>
<dbReference type="AlphaFoldDB" id="A0A136JCS8"/>
<name>A0A136JCS8_9PEZI</name>
<keyword evidence="3" id="KW-0547">Nucleotide-binding</keyword>
<dbReference type="GO" id="GO:0000166">
    <property type="term" value="F:nucleotide binding"/>
    <property type="evidence" value="ECO:0007669"/>
    <property type="project" value="UniProtKB-KW"/>
</dbReference>
<evidence type="ECO:0000256" key="1">
    <source>
        <dbReference type="ARBA" id="ARBA00008072"/>
    </source>
</evidence>
<sequence>MPHSVIDVVSTTDVFHTIKSNAQVTTLPATHNVLRQDEEGNLQLRYDQDLPSLDDEPDKILVRVAAVGLNPTDYKMPANFPKAGATGGCDFAGTVVQLGHQVQLDNRIHLGDRVSGAVHGSNRADPDTGAFAHFVKVPASMIMRIPDTVSFQQAAALGGVGHGTVAQALWSSLGLTATPERPAVSEEDALPVLVYGGSTATGTIAIQILRLSGLRPIAVCSPHNFALARKYGATAVFDYMSPSCGADIRAHTGNQLWHALDCISDAQSAAICYAALGRAGGHYVCLELQPDSVLAARRAVQPEFLMGYDMFGKGIDLPGAYGREPNPDRHELGKAWYRTMEKLVGDGKIKFHPTTILDGRFDGILKGLASLRKGEVSGTKLVVNMALDDGKRKTRIY</sequence>
<dbReference type="CDD" id="cd08249">
    <property type="entry name" value="enoyl_reductase_like"/>
    <property type="match status" value="1"/>
</dbReference>
<dbReference type="SUPFAM" id="SSF50129">
    <property type="entry name" value="GroES-like"/>
    <property type="match status" value="1"/>
</dbReference>
<reference evidence="8" key="1">
    <citation type="submission" date="2016-02" db="EMBL/GenBank/DDBJ databases">
        <title>Draft genome sequence of Microdochium bolleyi, a fungal endophyte of beachgrass.</title>
        <authorList>
            <consortium name="DOE Joint Genome Institute"/>
            <person name="David A.S."/>
            <person name="May G."/>
            <person name="Haridas S."/>
            <person name="Lim J."/>
            <person name="Wang M."/>
            <person name="Labutti K."/>
            <person name="Lipzen A."/>
            <person name="Barry K."/>
            <person name="Grigoriev I.V."/>
        </authorList>
    </citation>
    <scope>NUCLEOTIDE SEQUENCE [LARGE SCALE GENOMIC DNA]</scope>
    <source>
        <strain evidence="8">J235TASD1</strain>
    </source>
</reference>
<evidence type="ECO:0000256" key="2">
    <source>
        <dbReference type="ARBA" id="ARBA00011245"/>
    </source>
</evidence>
<dbReference type="Gene3D" id="3.40.50.720">
    <property type="entry name" value="NAD(P)-binding Rossmann-like Domain"/>
    <property type="match status" value="1"/>
</dbReference>
<evidence type="ECO:0000313" key="7">
    <source>
        <dbReference type="EMBL" id="KXJ94937.1"/>
    </source>
</evidence>
<dbReference type="Gene3D" id="3.90.180.10">
    <property type="entry name" value="Medium-chain alcohol dehydrogenases, catalytic domain"/>
    <property type="match status" value="1"/>
</dbReference>
<evidence type="ECO:0000313" key="8">
    <source>
        <dbReference type="Proteomes" id="UP000070501"/>
    </source>
</evidence>
<dbReference type="GO" id="GO:0016651">
    <property type="term" value="F:oxidoreductase activity, acting on NAD(P)H"/>
    <property type="evidence" value="ECO:0007669"/>
    <property type="project" value="InterPro"/>
</dbReference>
<dbReference type="InterPro" id="IPR036291">
    <property type="entry name" value="NAD(P)-bd_dom_sf"/>
</dbReference>
<keyword evidence="4" id="KW-0521">NADP</keyword>
<dbReference type="InterPro" id="IPR013149">
    <property type="entry name" value="ADH-like_C"/>
</dbReference>
<dbReference type="Proteomes" id="UP000070501">
    <property type="component" value="Unassembled WGS sequence"/>
</dbReference>
<comment type="subunit">
    <text evidence="2">Monomer.</text>
</comment>
<dbReference type="InterPro" id="IPR011032">
    <property type="entry name" value="GroES-like_sf"/>
</dbReference>
<dbReference type="Pfam" id="PF00107">
    <property type="entry name" value="ADH_zinc_N"/>
    <property type="match status" value="1"/>
</dbReference>
<keyword evidence="5" id="KW-0560">Oxidoreductase</keyword>
<dbReference type="PANTHER" id="PTHR45348:SF1">
    <property type="entry name" value="TRANS-ENOYL REDUCTASE STHE"/>
    <property type="match status" value="1"/>
</dbReference>
<protein>
    <submittedName>
        <fullName evidence="7">Chaperonin 10-like protein</fullName>
    </submittedName>
</protein>
<dbReference type="OrthoDB" id="48317at2759"/>
<dbReference type="InterPro" id="IPR020843">
    <property type="entry name" value="ER"/>
</dbReference>
<dbReference type="InterPro" id="IPR013154">
    <property type="entry name" value="ADH-like_N"/>
</dbReference>
<dbReference type="SUPFAM" id="SSF51735">
    <property type="entry name" value="NAD(P)-binding Rossmann-fold domains"/>
    <property type="match status" value="1"/>
</dbReference>
<dbReference type="EMBL" id="KQ964246">
    <property type="protein sequence ID" value="KXJ94937.1"/>
    <property type="molecule type" value="Genomic_DNA"/>
</dbReference>
<feature type="domain" description="Enoyl reductase (ER)" evidence="6">
    <location>
        <begin position="40"/>
        <end position="383"/>
    </location>
</feature>